<accession>A0A150XAB1</accession>
<dbReference type="PIRSF" id="PIRSF018266">
    <property type="entry name" value="FecR"/>
    <property type="match status" value="1"/>
</dbReference>
<dbReference type="RefSeq" id="WP_068219221.1">
    <property type="nucleotide sequence ID" value="NZ_LRPC01000012.1"/>
</dbReference>
<name>A0A150XAB1_9BACT</name>
<dbReference type="AlphaFoldDB" id="A0A150XAB1"/>
<dbReference type="Gene3D" id="2.60.120.1440">
    <property type="match status" value="1"/>
</dbReference>
<dbReference type="InterPro" id="IPR012373">
    <property type="entry name" value="Ferrdict_sens_TM"/>
</dbReference>
<dbReference type="STRING" id="333140.AWW68_07255"/>
<evidence type="ECO:0000259" key="2">
    <source>
        <dbReference type="Pfam" id="PF04773"/>
    </source>
</evidence>
<dbReference type="PANTHER" id="PTHR30273">
    <property type="entry name" value="PERIPLASMIC SIGNAL SENSOR AND SIGMA FACTOR ACTIVATOR FECR-RELATED"/>
    <property type="match status" value="1"/>
</dbReference>
<dbReference type="Pfam" id="PF16344">
    <property type="entry name" value="FecR_C"/>
    <property type="match status" value="1"/>
</dbReference>
<evidence type="ECO:0000313" key="4">
    <source>
        <dbReference type="EMBL" id="KYG75626.1"/>
    </source>
</evidence>
<organism evidence="4 5">
    <name type="scientific">Roseivirga spongicola</name>
    <dbReference type="NCBI Taxonomy" id="333140"/>
    <lineage>
        <taxon>Bacteria</taxon>
        <taxon>Pseudomonadati</taxon>
        <taxon>Bacteroidota</taxon>
        <taxon>Cytophagia</taxon>
        <taxon>Cytophagales</taxon>
        <taxon>Roseivirgaceae</taxon>
        <taxon>Roseivirga</taxon>
    </lineage>
</organism>
<proteinExistence type="predicted"/>
<dbReference type="GO" id="GO:0016989">
    <property type="term" value="F:sigma factor antagonist activity"/>
    <property type="evidence" value="ECO:0007669"/>
    <property type="project" value="TreeGrafter"/>
</dbReference>
<dbReference type="InterPro" id="IPR032508">
    <property type="entry name" value="FecR_C"/>
</dbReference>
<gene>
    <name evidence="4" type="ORF">AWW68_07255</name>
</gene>
<feature type="domain" description="Protein FecR C-terminal" evidence="3">
    <location>
        <begin position="232"/>
        <end position="298"/>
    </location>
</feature>
<evidence type="ECO:0000256" key="1">
    <source>
        <dbReference type="SAM" id="Phobius"/>
    </source>
</evidence>
<keyword evidence="1" id="KW-1133">Transmembrane helix</keyword>
<keyword evidence="1" id="KW-0812">Transmembrane</keyword>
<dbReference type="Pfam" id="PF04773">
    <property type="entry name" value="FecR"/>
    <property type="match status" value="1"/>
</dbReference>
<dbReference type="Gene3D" id="3.55.50.30">
    <property type="match status" value="1"/>
</dbReference>
<keyword evidence="5" id="KW-1185">Reference proteome</keyword>
<feature type="domain" description="FecR protein" evidence="2">
    <location>
        <begin position="100"/>
        <end position="191"/>
    </location>
</feature>
<dbReference type="OrthoDB" id="1523489at2"/>
<feature type="transmembrane region" description="Helical" evidence="1">
    <location>
        <begin position="74"/>
        <end position="92"/>
    </location>
</feature>
<keyword evidence="1" id="KW-0472">Membrane</keyword>
<evidence type="ECO:0000313" key="5">
    <source>
        <dbReference type="Proteomes" id="UP000075606"/>
    </source>
</evidence>
<dbReference type="Proteomes" id="UP000075606">
    <property type="component" value="Unassembled WGS sequence"/>
</dbReference>
<dbReference type="PANTHER" id="PTHR30273:SF2">
    <property type="entry name" value="PROTEIN FECR"/>
    <property type="match status" value="1"/>
</dbReference>
<comment type="caution">
    <text evidence="4">The sequence shown here is derived from an EMBL/GenBank/DDBJ whole genome shotgun (WGS) entry which is preliminary data.</text>
</comment>
<sequence length="299" mass="33801">MKKDQLIQDWLDKELSTEEKLQVEEVIEFTERLKVPDFGKSKEEAWSDLIAKIESKPSDNLRVLQPNGTKKTPWLWLVAAAIIALVAVFGYLNKGEKLTTYTASDGELATIVLPDNSTVTLNAGSTLSFKEKDFEKNRWVTLSGEAFFDVEHGEAFKVLGNHSHITVLGTSFNVYSRSNQLKVSVFTGKVQVESRGNSVIIEKEEEAQLIEGELAVSEFNLNQTATWREGNFYFNSEPLNNVIEELERQFEIEIEVKSEIGQRFYSGFFSKTNMKEALQLVFVPMGLSIQTEGNQVIVE</sequence>
<reference evidence="4 5" key="1">
    <citation type="submission" date="2016-01" db="EMBL/GenBank/DDBJ databases">
        <title>Genome sequencing of Roseivirga spongicola UST030701-084.</title>
        <authorList>
            <person name="Selvaratnam C."/>
            <person name="Thevarajoo S."/>
            <person name="Goh K.M."/>
            <person name="Ee R."/>
            <person name="Chan K.-G."/>
            <person name="Chong C.S."/>
        </authorList>
    </citation>
    <scope>NUCLEOTIDE SEQUENCE [LARGE SCALE GENOMIC DNA]</scope>
    <source>
        <strain evidence="4 5">UST030701-084</strain>
    </source>
</reference>
<protein>
    <submittedName>
        <fullName evidence="4">Uncharacterized protein</fullName>
    </submittedName>
</protein>
<evidence type="ECO:0000259" key="3">
    <source>
        <dbReference type="Pfam" id="PF16344"/>
    </source>
</evidence>
<dbReference type="EMBL" id="LRPC01000012">
    <property type="protein sequence ID" value="KYG75626.1"/>
    <property type="molecule type" value="Genomic_DNA"/>
</dbReference>
<dbReference type="InterPro" id="IPR006860">
    <property type="entry name" value="FecR"/>
</dbReference>